<evidence type="ECO:0000256" key="11">
    <source>
        <dbReference type="PROSITE-ProRule" id="PRU01360"/>
    </source>
</evidence>
<dbReference type="AlphaFoldDB" id="A0A177SWM4"/>
<name>A0A177SWM4_PSEPU</name>
<evidence type="ECO:0000256" key="1">
    <source>
        <dbReference type="ARBA" id="ARBA00004571"/>
    </source>
</evidence>
<dbReference type="GO" id="GO:0009279">
    <property type="term" value="C:cell outer membrane"/>
    <property type="evidence" value="ECO:0007669"/>
    <property type="project" value="UniProtKB-SubCell"/>
</dbReference>
<dbReference type="Gene3D" id="2.40.170.20">
    <property type="entry name" value="TonB-dependent receptor, beta-barrel domain"/>
    <property type="match status" value="1"/>
</dbReference>
<evidence type="ECO:0000256" key="9">
    <source>
        <dbReference type="ARBA" id="ARBA00023136"/>
    </source>
</evidence>
<evidence type="ECO:0000256" key="5">
    <source>
        <dbReference type="ARBA" id="ARBA00022692"/>
    </source>
</evidence>
<keyword evidence="16" id="KW-0675">Receptor</keyword>
<feature type="signal peptide" evidence="13">
    <location>
        <begin position="1"/>
        <end position="26"/>
    </location>
</feature>
<comment type="similarity">
    <text evidence="11 12">Belongs to the TonB-dependent receptor family.</text>
</comment>
<dbReference type="InterPro" id="IPR039426">
    <property type="entry name" value="TonB-dep_rcpt-like"/>
</dbReference>
<keyword evidence="2 11" id="KW-0813">Transport</keyword>
<dbReference type="Pfam" id="PF00593">
    <property type="entry name" value="TonB_dep_Rec_b-barrel"/>
    <property type="match status" value="1"/>
</dbReference>
<dbReference type="Proteomes" id="UP000077752">
    <property type="component" value="Unassembled WGS sequence"/>
</dbReference>
<dbReference type="InterPro" id="IPR000531">
    <property type="entry name" value="Beta-barrel_TonB"/>
</dbReference>
<dbReference type="PROSITE" id="PS52016">
    <property type="entry name" value="TONB_DEPENDENT_REC_3"/>
    <property type="match status" value="1"/>
</dbReference>
<keyword evidence="10 11" id="KW-0998">Cell outer membrane</keyword>
<evidence type="ECO:0000256" key="10">
    <source>
        <dbReference type="ARBA" id="ARBA00023237"/>
    </source>
</evidence>
<feature type="domain" description="TonB-dependent receptor-like beta-barrel" evidence="14">
    <location>
        <begin position="264"/>
        <end position="711"/>
    </location>
</feature>
<keyword evidence="13" id="KW-0732">Signal</keyword>
<evidence type="ECO:0000259" key="15">
    <source>
        <dbReference type="Pfam" id="PF07715"/>
    </source>
</evidence>
<dbReference type="Pfam" id="PF07715">
    <property type="entry name" value="Plug"/>
    <property type="match status" value="1"/>
</dbReference>
<keyword evidence="6" id="KW-0408">Iron</keyword>
<evidence type="ECO:0000259" key="14">
    <source>
        <dbReference type="Pfam" id="PF00593"/>
    </source>
</evidence>
<reference evidence="16 17" key="1">
    <citation type="submission" date="2016-03" db="EMBL/GenBank/DDBJ databases">
        <title>Draft Genome Assembly of Pseudomonas putida strain CBF10-2.</title>
        <authorList>
            <person name="Iyer R.S."/>
            <person name="Damania A."/>
        </authorList>
    </citation>
    <scope>NUCLEOTIDE SEQUENCE [LARGE SCALE GENOMIC DNA]</scope>
    <source>
        <strain evidence="16 17">CBF10-2</strain>
    </source>
</reference>
<evidence type="ECO:0000256" key="7">
    <source>
        <dbReference type="ARBA" id="ARBA00023065"/>
    </source>
</evidence>
<evidence type="ECO:0000256" key="3">
    <source>
        <dbReference type="ARBA" id="ARBA00022452"/>
    </source>
</evidence>
<dbReference type="InterPro" id="IPR036942">
    <property type="entry name" value="Beta-barrel_TonB_sf"/>
</dbReference>
<keyword evidence="7" id="KW-0406">Ion transport</keyword>
<evidence type="ECO:0000313" key="17">
    <source>
        <dbReference type="Proteomes" id="UP000077752"/>
    </source>
</evidence>
<evidence type="ECO:0000256" key="8">
    <source>
        <dbReference type="ARBA" id="ARBA00023077"/>
    </source>
</evidence>
<feature type="domain" description="TonB-dependent receptor plug" evidence="15">
    <location>
        <begin position="50"/>
        <end position="158"/>
    </location>
</feature>
<dbReference type="SUPFAM" id="SSF56935">
    <property type="entry name" value="Porins"/>
    <property type="match status" value="1"/>
</dbReference>
<dbReference type="RefSeq" id="WP_064301300.1">
    <property type="nucleotide sequence ID" value="NZ_LUCV01000004.1"/>
</dbReference>
<dbReference type="GO" id="GO:0006826">
    <property type="term" value="P:iron ion transport"/>
    <property type="evidence" value="ECO:0007669"/>
    <property type="project" value="UniProtKB-KW"/>
</dbReference>
<keyword evidence="8 12" id="KW-0798">TonB box</keyword>
<gene>
    <name evidence="16" type="ORF">AYO28_06735</name>
</gene>
<comment type="subcellular location">
    <subcellularLocation>
        <location evidence="1 11">Cell outer membrane</location>
        <topology evidence="1 11">Multi-pass membrane protein</topology>
    </subcellularLocation>
</comment>
<sequence length="747" mass="82042">MFQINPITKGISLSLLLAGQYPLAYADDETSTTPALKTVTVTAQHREETLQEVPVAVSAVQGTSLTADGVRAMGDITTFVPNASAKNPDGDGRPRWYIRGLGTGDTGAATVYPVGIYADDVYLNAPVAGGGPLFDLERIEILRGPQGTLYGKNTTAGAVNVISKKPTFDTDGYGTIGFGSKNERILNGAIGGSLVDDRLAGRVSLYSEERDGFTHNLTNDQTYGDVNKKAVRVQFLAKVNEDLEALLKIHGREFKGDGSSGSLPLGRYYNVGYQRPHGRKIELNTNEDYKLDHSGTSLTLNWNLGDYTLTSITAYDHIRNQSLTDADYTPYEVNGATDSDATYDQYSQEFRLASSPQETLRWMLGTHYFHETLDNSAVRSIIPGPTPNGTGSNQTGGTVDYRNLDYTHRTDSYALFGNLAYDFTDNLTVTGGLRWTTEKKDIDLDLTQRTRATATGPLIPLTAAGSNGNREESKRWDAWTYDLTPEYRINDNLRVFFRYAHGFRSGGFNTGLSTSLAQLTTVDPEELDAYELGLKSEWFDHRLTVNANVFYYDYQDIQVNLLTVNSGILTTALTNGAKGKVKGAELEIEGQPTDRLHLRGALSFLDTEYTDFKNTNPNTGAVTGDYSGNSFVRSPRYVVSLGADYTLPLDIPGRLVAGGDVSFRDKEYFLADRQSSADAPLNQPHYTLANSRLTWFSADEKLSVTGFVNNLTDRRYQVHGRPNGTAGQYVITYGDPRTVGLSVTSRF</sequence>
<evidence type="ECO:0000313" key="16">
    <source>
        <dbReference type="EMBL" id="OAI94720.1"/>
    </source>
</evidence>
<keyword evidence="5 11" id="KW-0812">Transmembrane</keyword>
<accession>A0A177SWM4</accession>
<keyword evidence="9 11" id="KW-0472">Membrane</keyword>
<dbReference type="PANTHER" id="PTHR32552">
    <property type="entry name" value="FERRICHROME IRON RECEPTOR-RELATED"/>
    <property type="match status" value="1"/>
</dbReference>
<evidence type="ECO:0000256" key="13">
    <source>
        <dbReference type="SAM" id="SignalP"/>
    </source>
</evidence>
<evidence type="ECO:0000256" key="12">
    <source>
        <dbReference type="RuleBase" id="RU003357"/>
    </source>
</evidence>
<proteinExistence type="inferred from homology"/>
<comment type="caution">
    <text evidence="16">The sequence shown here is derived from an EMBL/GenBank/DDBJ whole genome shotgun (WGS) entry which is preliminary data.</text>
</comment>
<feature type="chain" id="PRO_5008074033" evidence="13">
    <location>
        <begin position="27"/>
        <end position="747"/>
    </location>
</feature>
<protein>
    <submittedName>
        <fullName evidence="16">TonB-dependent receptor</fullName>
    </submittedName>
</protein>
<keyword evidence="3 11" id="KW-1134">Transmembrane beta strand</keyword>
<evidence type="ECO:0000256" key="4">
    <source>
        <dbReference type="ARBA" id="ARBA00022496"/>
    </source>
</evidence>
<evidence type="ECO:0000256" key="2">
    <source>
        <dbReference type="ARBA" id="ARBA00022448"/>
    </source>
</evidence>
<dbReference type="InterPro" id="IPR012910">
    <property type="entry name" value="Plug_dom"/>
</dbReference>
<keyword evidence="4" id="KW-0410">Iron transport</keyword>
<organism evidence="16 17">
    <name type="scientific">Pseudomonas putida</name>
    <name type="common">Arthrobacter siderocapsulatus</name>
    <dbReference type="NCBI Taxonomy" id="303"/>
    <lineage>
        <taxon>Bacteria</taxon>
        <taxon>Pseudomonadati</taxon>
        <taxon>Pseudomonadota</taxon>
        <taxon>Gammaproteobacteria</taxon>
        <taxon>Pseudomonadales</taxon>
        <taxon>Pseudomonadaceae</taxon>
        <taxon>Pseudomonas</taxon>
    </lineage>
</organism>
<dbReference type="EMBL" id="LUCV01000004">
    <property type="protein sequence ID" value="OAI94720.1"/>
    <property type="molecule type" value="Genomic_DNA"/>
</dbReference>
<evidence type="ECO:0000256" key="6">
    <source>
        <dbReference type="ARBA" id="ARBA00023004"/>
    </source>
</evidence>
<dbReference type="PANTHER" id="PTHR32552:SF81">
    <property type="entry name" value="TONB-DEPENDENT OUTER MEMBRANE RECEPTOR"/>
    <property type="match status" value="1"/>
</dbReference>